<organism evidence="10">
    <name type="scientific">Spodoptera frugiperda</name>
    <name type="common">Fall armyworm</name>
    <dbReference type="NCBI Taxonomy" id="7108"/>
    <lineage>
        <taxon>Eukaryota</taxon>
        <taxon>Metazoa</taxon>
        <taxon>Ecdysozoa</taxon>
        <taxon>Arthropoda</taxon>
        <taxon>Hexapoda</taxon>
        <taxon>Insecta</taxon>
        <taxon>Pterygota</taxon>
        <taxon>Neoptera</taxon>
        <taxon>Endopterygota</taxon>
        <taxon>Lepidoptera</taxon>
        <taxon>Glossata</taxon>
        <taxon>Ditrysia</taxon>
        <taxon>Noctuoidea</taxon>
        <taxon>Noctuidae</taxon>
        <taxon>Amphipyrinae</taxon>
        <taxon>Spodoptera</taxon>
    </lineage>
</organism>
<gene>
    <name evidence="10" type="ORF">SFRICE_005523</name>
</gene>
<dbReference type="CDD" id="cd00073">
    <property type="entry name" value="H15"/>
    <property type="match status" value="1"/>
</dbReference>
<dbReference type="EMBL" id="ODYU01006261">
    <property type="protein sequence ID" value="SOQ47944.1"/>
    <property type="molecule type" value="Genomic_DNA"/>
</dbReference>
<feature type="domain" description="H15" evidence="9">
    <location>
        <begin position="38"/>
        <end position="112"/>
    </location>
</feature>
<feature type="region of interest" description="Disordered" evidence="8">
    <location>
        <begin position="115"/>
        <end position="164"/>
    </location>
</feature>
<protein>
    <submittedName>
        <fullName evidence="10">SFRICE_005523</fullName>
    </submittedName>
</protein>
<dbReference type="AlphaFoldDB" id="A0A2H1W614"/>
<dbReference type="Pfam" id="PF00538">
    <property type="entry name" value="Linker_histone"/>
    <property type="match status" value="1"/>
</dbReference>
<sequence>MTSEEESDIELQSKLPKVNNKKMPKSPSEDLLEKKPERKLTTKEMINQALIDLNTRKGVSLYAIKKYITEKYNVDTDKLNYFIKKYIKTAVENGSIVQTKGIGASGSFKLVPIKKKPKTDKKPKEKTIEKPVKDKDTDKMKKTKEKSKKIVEKGAKKTTKSKVDKEKVIKPKKLMDKEKKVKPKGKDGVEKEMKAKKVKMTKEKHTPVKKKMLMKRKSVGSIIKKPKMKPSMKA</sequence>
<dbReference type="GO" id="GO:0003677">
    <property type="term" value="F:DNA binding"/>
    <property type="evidence" value="ECO:0007669"/>
    <property type="project" value="UniProtKB-KW"/>
</dbReference>
<keyword evidence="4 7" id="KW-0158">Chromosome</keyword>
<evidence type="ECO:0000256" key="6">
    <source>
        <dbReference type="ARBA" id="ARBA00023242"/>
    </source>
</evidence>
<feature type="region of interest" description="Disordered" evidence="8">
    <location>
        <begin position="177"/>
        <end position="234"/>
    </location>
</feature>
<dbReference type="PRINTS" id="PR00624">
    <property type="entry name" value="HISTONEH5"/>
</dbReference>
<evidence type="ECO:0000259" key="9">
    <source>
        <dbReference type="PROSITE" id="PS51504"/>
    </source>
</evidence>
<dbReference type="InterPro" id="IPR005818">
    <property type="entry name" value="Histone_H1/H5_H15"/>
</dbReference>
<evidence type="ECO:0000256" key="3">
    <source>
        <dbReference type="ARBA" id="ARBA00004286"/>
    </source>
</evidence>
<dbReference type="SMART" id="SM00526">
    <property type="entry name" value="H15"/>
    <property type="match status" value="1"/>
</dbReference>
<feature type="region of interest" description="Disordered" evidence="8">
    <location>
        <begin position="1"/>
        <end position="38"/>
    </location>
</feature>
<feature type="compositionally biased region" description="Basic and acidic residues" evidence="8">
    <location>
        <begin position="27"/>
        <end position="38"/>
    </location>
</feature>
<dbReference type="GO" id="GO:0000786">
    <property type="term" value="C:nucleosome"/>
    <property type="evidence" value="ECO:0007669"/>
    <property type="project" value="InterPro"/>
</dbReference>
<evidence type="ECO:0000256" key="4">
    <source>
        <dbReference type="ARBA" id="ARBA00022454"/>
    </source>
</evidence>
<feature type="compositionally biased region" description="Basic and acidic residues" evidence="8">
    <location>
        <begin position="177"/>
        <end position="206"/>
    </location>
</feature>
<dbReference type="GO" id="GO:0006334">
    <property type="term" value="P:nucleosome assembly"/>
    <property type="evidence" value="ECO:0007669"/>
    <property type="project" value="InterPro"/>
</dbReference>
<reference evidence="10" key="1">
    <citation type="submission" date="2016-07" db="EMBL/GenBank/DDBJ databases">
        <authorList>
            <person name="Bretaudeau A."/>
        </authorList>
    </citation>
    <scope>NUCLEOTIDE SEQUENCE</scope>
    <source>
        <strain evidence="10">Rice</strain>
        <tissue evidence="10">Whole body</tissue>
    </source>
</reference>
<proteinExistence type="inferred from homology"/>
<evidence type="ECO:0000256" key="5">
    <source>
        <dbReference type="ARBA" id="ARBA00023125"/>
    </source>
</evidence>
<comment type="subcellular location">
    <subcellularLocation>
        <location evidence="3">Chromosome</location>
    </subcellularLocation>
    <subcellularLocation>
        <location evidence="2 7">Nucleus</location>
    </subcellularLocation>
</comment>
<dbReference type="GO" id="GO:0005634">
    <property type="term" value="C:nucleus"/>
    <property type="evidence" value="ECO:0007669"/>
    <property type="project" value="UniProtKB-SubCell"/>
</dbReference>
<accession>A0A2H1W614</accession>
<keyword evidence="5 7" id="KW-0238">DNA-binding</keyword>
<comment type="function">
    <text evidence="1">Histones H1 are necessary for the condensation of nucleosome chains into higher-order structures.</text>
</comment>
<feature type="compositionally biased region" description="Basic and acidic residues" evidence="8">
    <location>
        <begin position="120"/>
        <end position="140"/>
    </location>
</feature>
<evidence type="ECO:0000256" key="2">
    <source>
        <dbReference type="ARBA" id="ARBA00004123"/>
    </source>
</evidence>
<evidence type="ECO:0000256" key="8">
    <source>
        <dbReference type="SAM" id="MobiDB-lite"/>
    </source>
</evidence>
<dbReference type="PROSITE" id="PS51504">
    <property type="entry name" value="H15"/>
    <property type="match status" value="1"/>
</dbReference>
<name>A0A2H1W614_SPOFR</name>
<dbReference type="InterPro" id="IPR005819">
    <property type="entry name" value="H1/H5"/>
</dbReference>
<dbReference type="InterPro" id="IPR036388">
    <property type="entry name" value="WH-like_DNA-bd_sf"/>
</dbReference>
<dbReference type="InterPro" id="IPR036390">
    <property type="entry name" value="WH_DNA-bd_sf"/>
</dbReference>
<dbReference type="Gene3D" id="1.10.10.10">
    <property type="entry name" value="Winged helix-like DNA-binding domain superfamily/Winged helix DNA-binding domain"/>
    <property type="match status" value="1"/>
</dbReference>
<comment type="similarity">
    <text evidence="7">Belongs to the histone H1/H5 family.</text>
</comment>
<dbReference type="FunFam" id="1.10.10.10:FF:000140">
    <property type="entry name" value="Histone H1.0"/>
    <property type="match status" value="1"/>
</dbReference>
<evidence type="ECO:0000313" key="10">
    <source>
        <dbReference type="EMBL" id="SOQ47944.1"/>
    </source>
</evidence>
<keyword evidence="6 7" id="KW-0539">Nucleus</keyword>
<dbReference type="GO" id="GO:0030527">
    <property type="term" value="F:structural constituent of chromatin"/>
    <property type="evidence" value="ECO:0007669"/>
    <property type="project" value="InterPro"/>
</dbReference>
<evidence type="ECO:0000256" key="1">
    <source>
        <dbReference type="ARBA" id="ARBA00002809"/>
    </source>
</evidence>
<feature type="compositionally biased region" description="Basic and acidic residues" evidence="8">
    <location>
        <begin position="148"/>
        <end position="164"/>
    </location>
</feature>
<evidence type="ECO:0000256" key="7">
    <source>
        <dbReference type="RuleBase" id="RU003894"/>
    </source>
</evidence>
<dbReference type="SUPFAM" id="SSF46785">
    <property type="entry name" value="Winged helix' DNA-binding domain"/>
    <property type="match status" value="1"/>
</dbReference>
<feature type="compositionally biased region" description="Basic residues" evidence="8">
    <location>
        <begin position="207"/>
        <end position="234"/>
    </location>
</feature>